<keyword evidence="1" id="KW-1133">Transmembrane helix</keyword>
<keyword evidence="1" id="KW-0812">Transmembrane</keyword>
<dbReference type="AlphaFoldDB" id="A0A1M7IJD1"/>
<protein>
    <submittedName>
        <fullName evidence="2">Uncharacterized protein</fullName>
    </submittedName>
</protein>
<accession>A0A1M7IJD1</accession>
<evidence type="ECO:0000313" key="3">
    <source>
        <dbReference type="Proteomes" id="UP000322545"/>
    </source>
</evidence>
<evidence type="ECO:0000313" key="2">
    <source>
        <dbReference type="EMBL" id="SHM40779.1"/>
    </source>
</evidence>
<organism evidence="2 3">
    <name type="scientific">Roseovarius litoreus</name>
    <dbReference type="NCBI Taxonomy" id="1155722"/>
    <lineage>
        <taxon>Bacteria</taxon>
        <taxon>Pseudomonadati</taxon>
        <taxon>Pseudomonadota</taxon>
        <taxon>Alphaproteobacteria</taxon>
        <taxon>Rhodobacterales</taxon>
        <taxon>Roseobacteraceae</taxon>
        <taxon>Roseovarius</taxon>
    </lineage>
</organism>
<feature type="transmembrane region" description="Helical" evidence="1">
    <location>
        <begin position="60"/>
        <end position="80"/>
    </location>
</feature>
<dbReference type="RefSeq" id="WP_149780144.1">
    <property type="nucleotide sequence ID" value="NZ_FRCB01000007.1"/>
</dbReference>
<reference evidence="2 3" key="1">
    <citation type="submission" date="2016-11" db="EMBL/GenBank/DDBJ databases">
        <authorList>
            <person name="Varghese N."/>
            <person name="Submissions S."/>
        </authorList>
    </citation>
    <scope>NUCLEOTIDE SEQUENCE [LARGE SCALE GENOMIC DNA]</scope>
    <source>
        <strain evidence="2 3">DSM 28249</strain>
    </source>
</reference>
<keyword evidence="1" id="KW-0472">Membrane</keyword>
<dbReference type="Proteomes" id="UP000322545">
    <property type="component" value="Unassembled WGS sequence"/>
</dbReference>
<sequence>MVAFPDQYRSKIQDGVPENGYKPGSALRRAVLMCLGAAFLMSAMGLWIMPGEPGDHAMKVIKLLISAVAVIAGLTCLSCLGSDRADPEIHIDRARGELRVIERDARGTLQVAVSHQLDSLQEATLDNGFFSVRDAGGRELVSVRVTDRRLHDQLCRVFDLRA</sequence>
<name>A0A1M7IJD1_9RHOB</name>
<gene>
    <name evidence="2" type="ORF">SAMN05443432_10791</name>
</gene>
<evidence type="ECO:0000256" key="1">
    <source>
        <dbReference type="SAM" id="Phobius"/>
    </source>
</evidence>
<feature type="transmembrane region" description="Helical" evidence="1">
    <location>
        <begin position="30"/>
        <end position="48"/>
    </location>
</feature>
<proteinExistence type="predicted"/>
<keyword evidence="3" id="KW-1185">Reference proteome</keyword>
<dbReference type="EMBL" id="FRCB01000007">
    <property type="protein sequence ID" value="SHM40779.1"/>
    <property type="molecule type" value="Genomic_DNA"/>
</dbReference>